<evidence type="ECO:0000313" key="2">
    <source>
        <dbReference type="EMBL" id="KAG2896145.1"/>
    </source>
</evidence>
<dbReference type="EMBL" id="RCMI01000846">
    <property type="protein sequence ID" value="KAG2896145.1"/>
    <property type="molecule type" value="Genomic_DNA"/>
</dbReference>
<dbReference type="EMBL" id="RCMV01000850">
    <property type="protein sequence ID" value="KAG3212326.1"/>
    <property type="molecule type" value="Genomic_DNA"/>
</dbReference>
<accession>A0A8T0YPQ3</accession>
<reference evidence="1" key="1">
    <citation type="submission" date="2018-10" db="EMBL/GenBank/DDBJ databases">
        <title>Effector identification in a new, highly contiguous assembly of the strawberry crown rot pathogen Phytophthora cactorum.</title>
        <authorList>
            <person name="Armitage A.D."/>
            <person name="Nellist C.F."/>
            <person name="Bates H."/>
            <person name="Vickerstaff R.J."/>
            <person name="Harrison R.J."/>
        </authorList>
    </citation>
    <scope>NUCLEOTIDE SEQUENCE</scope>
    <source>
        <strain evidence="1">15-7</strain>
        <strain evidence="2">4032</strain>
        <strain evidence="3">4040</strain>
        <strain evidence="4">P421</strain>
    </source>
</reference>
<evidence type="ECO:0000313" key="1">
    <source>
        <dbReference type="EMBL" id="KAG2851447.1"/>
    </source>
</evidence>
<protein>
    <submittedName>
        <fullName evidence="1">Uncharacterized protein</fullName>
    </submittedName>
</protein>
<dbReference type="Proteomes" id="UP000736787">
    <property type="component" value="Unassembled WGS sequence"/>
</dbReference>
<sequence length="88" mass="9646">MVQVNGASNGLACTSDCTQARRSPEKPGRRRCLTKGNGCEICRCSWSLYVKFITASEQYPKQTLRYGPPALALCPDAAQVTGEFDMQL</sequence>
<dbReference type="Proteomes" id="UP000774804">
    <property type="component" value="Unassembled WGS sequence"/>
</dbReference>
<evidence type="ECO:0000313" key="5">
    <source>
        <dbReference type="Proteomes" id="UP000735874"/>
    </source>
</evidence>
<dbReference type="Proteomes" id="UP000735874">
    <property type="component" value="Unassembled WGS sequence"/>
</dbReference>
<name>A0A8T0YPQ3_9STRA</name>
<evidence type="ECO:0000313" key="3">
    <source>
        <dbReference type="EMBL" id="KAG2910670.1"/>
    </source>
</evidence>
<gene>
    <name evidence="1" type="ORF">PC113_g15903</name>
    <name evidence="2" type="ORF">PC115_g17589</name>
    <name evidence="3" type="ORF">PC117_g19346</name>
    <name evidence="4" type="ORF">PC129_g16712</name>
</gene>
<evidence type="ECO:0000313" key="4">
    <source>
        <dbReference type="EMBL" id="KAG3212326.1"/>
    </source>
</evidence>
<dbReference type="AlphaFoldDB" id="A0A8T0YPQ3"/>
<proteinExistence type="predicted"/>
<dbReference type="Proteomes" id="UP000760860">
    <property type="component" value="Unassembled WGS sequence"/>
</dbReference>
<dbReference type="EMBL" id="RCMG01000607">
    <property type="protein sequence ID" value="KAG2851447.1"/>
    <property type="molecule type" value="Genomic_DNA"/>
</dbReference>
<organism evidence="1 5">
    <name type="scientific">Phytophthora cactorum</name>
    <dbReference type="NCBI Taxonomy" id="29920"/>
    <lineage>
        <taxon>Eukaryota</taxon>
        <taxon>Sar</taxon>
        <taxon>Stramenopiles</taxon>
        <taxon>Oomycota</taxon>
        <taxon>Peronosporomycetes</taxon>
        <taxon>Peronosporales</taxon>
        <taxon>Peronosporaceae</taxon>
        <taxon>Phytophthora</taxon>
    </lineage>
</organism>
<dbReference type="EMBL" id="RCMK01000835">
    <property type="protein sequence ID" value="KAG2910670.1"/>
    <property type="molecule type" value="Genomic_DNA"/>
</dbReference>
<comment type="caution">
    <text evidence="1">The sequence shown here is derived from an EMBL/GenBank/DDBJ whole genome shotgun (WGS) entry which is preliminary data.</text>
</comment>